<dbReference type="RefSeq" id="WP_029885926.1">
    <property type="nucleotide sequence ID" value="NZ_CP118677.1"/>
</dbReference>
<feature type="region of interest" description="Disordered" evidence="1">
    <location>
        <begin position="1"/>
        <end position="22"/>
    </location>
</feature>
<accession>A0AAJ5RZW0</accession>
<evidence type="ECO:0000313" key="2">
    <source>
        <dbReference type="EMBL" id="WEA19950.1"/>
    </source>
</evidence>
<evidence type="ECO:0000313" key="3">
    <source>
        <dbReference type="Proteomes" id="UP001217631"/>
    </source>
</evidence>
<feature type="compositionally biased region" description="Polar residues" evidence="1">
    <location>
        <begin position="1"/>
        <end position="11"/>
    </location>
</feature>
<evidence type="ECO:0000256" key="1">
    <source>
        <dbReference type="SAM" id="MobiDB-lite"/>
    </source>
</evidence>
<organism evidence="2 3">
    <name type="scientific">Pseudomonas juntendi</name>
    <dbReference type="NCBI Taxonomy" id="2666183"/>
    <lineage>
        <taxon>Bacteria</taxon>
        <taxon>Pseudomonadati</taxon>
        <taxon>Pseudomonadota</taxon>
        <taxon>Gammaproteobacteria</taxon>
        <taxon>Pseudomonadales</taxon>
        <taxon>Pseudomonadaceae</taxon>
        <taxon>Pseudomonas</taxon>
    </lineage>
</organism>
<feature type="compositionally biased region" description="Low complexity" evidence="1">
    <location>
        <begin position="12"/>
        <end position="22"/>
    </location>
</feature>
<gene>
    <name evidence="2" type="ORF">PWA60_22235</name>
</gene>
<dbReference type="Proteomes" id="UP001217631">
    <property type="component" value="Chromosome"/>
</dbReference>
<name>A0AAJ5RZW0_9PSED</name>
<proteinExistence type="predicted"/>
<reference evidence="2" key="1">
    <citation type="submission" date="2023-02" db="EMBL/GenBank/DDBJ databases">
        <title>tmexCD-toprJ-like cluster.</title>
        <authorList>
            <person name="Gao X."/>
            <person name="Wang C."/>
            <person name="Liu J."/>
        </authorList>
    </citation>
    <scope>NUCLEOTIDE SEQUENCE</scope>
    <source>
        <strain evidence="2">GDW21C697WI</strain>
    </source>
</reference>
<dbReference type="EMBL" id="CP118677">
    <property type="protein sequence ID" value="WEA19950.1"/>
    <property type="molecule type" value="Genomic_DNA"/>
</dbReference>
<sequence length="90" mass="9766">MISVTIGISSESSQAAAGPALAPAQGKMTTLKELADLLKMDRSAARRYVMRLGYEPKRARTASSGFQTALVFDKDQVRQILEARQADGYC</sequence>
<dbReference type="AlphaFoldDB" id="A0AAJ5RZW0"/>
<protein>
    <submittedName>
        <fullName evidence="2">Uncharacterized protein</fullName>
    </submittedName>
</protein>